<feature type="compositionally biased region" description="Basic and acidic residues" evidence="5">
    <location>
        <begin position="1156"/>
        <end position="1168"/>
    </location>
</feature>
<comment type="similarity">
    <text evidence="2">Belongs to the tektin family.</text>
</comment>
<keyword evidence="3" id="KW-0963">Cytoplasm</keyword>
<accession>A0A1I8ICR0</accession>
<dbReference type="PANTHER" id="PTHR19960:SF7">
    <property type="entry name" value="TEKTIN"/>
    <property type="match status" value="1"/>
</dbReference>
<feature type="region of interest" description="Disordered" evidence="5">
    <location>
        <begin position="95"/>
        <end position="130"/>
    </location>
</feature>
<dbReference type="GO" id="GO:0060271">
    <property type="term" value="P:cilium assembly"/>
    <property type="evidence" value="ECO:0007669"/>
    <property type="project" value="TreeGrafter"/>
</dbReference>
<evidence type="ECO:0000256" key="4">
    <source>
        <dbReference type="SAM" id="Coils"/>
    </source>
</evidence>
<evidence type="ECO:0000256" key="1">
    <source>
        <dbReference type="ARBA" id="ARBA00004496"/>
    </source>
</evidence>
<feature type="coiled-coil region" evidence="4">
    <location>
        <begin position="379"/>
        <end position="406"/>
    </location>
</feature>
<feature type="coiled-coil region" evidence="4">
    <location>
        <begin position="641"/>
        <end position="682"/>
    </location>
</feature>
<evidence type="ECO:0000256" key="3">
    <source>
        <dbReference type="ARBA" id="ARBA00022490"/>
    </source>
</evidence>
<dbReference type="GO" id="GO:0005634">
    <property type="term" value="C:nucleus"/>
    <property type="evidence" value="ECO:0007669"/>
    <property type="project" value="TreeGrafter"/>
</dbReference>
<protein>
    <submittedName>
        <fullName evidence="7">Tektin</fullName>
    </submittedName>
</protein>
<evidence type="ECO:0000256" key="5">
    <source>
        <dbReference type="SAM" id="MobiDB-lite"/>
    </source>
</evidence>
<proteinExistence type="inferred from homology"/>
<feature type="coiled-coil region" evidence="4">
    <location>
        <begin position="568"/>
        <end position="602"/>
    </location>
</feature>
<feature type="compositionally biased region" description="Polar residues" evidence="5">
    <location>
        <begin position="97"/>
        <end position="110"/>
    </location>
</feature>
<dbReference type="InterPro" id="IPR000435">
    <property type="entry name" value="Tektins"/>
</dbReference>
<comment type="subcellular location">
    <subcellularLocation>
        <location evidence="1">Cytoplasm</location>
    </subcellularLocation>
</comment>
<feature type="compositionally biased region" description="Low complexity" evidence="5">
    <location>
        <begin position="1014"/>
        <end position="1032"/>
    </location>
</feature>
<dbReference type="PANTHER" id="PTHR19960">
    <property type="entry name" value="TEKTIN"/>
    <property type="match status" value="1"/>
</dbReference>
<feature type="coiled-coil region" evidence="4">
    <location>
        <begin position="430"/>
        <end position="461"/>
    </location>
</feature>
<dbReference type="GO" id="GO:0015630">
    <property type="term" value="C:microtubule cytoskeleton"/>
    <property type="evidence" value="ECO:0007669"/>
    <property type="project" value="TreeGrafter"/>
</dbReference>
<dbReference type="AlphaFoldDB" id="A0A1I8ICR0"/>
<keyword evidence="6" id="KW-1185">Reference proteome</keyword>
<evidence type="ECO:0000313" key="7">
    <source>
        <dbReference type="WBParaSite" id="maker-uti_cns_0011362-snap-gene-0.3-mRNA-1"/>
    </source>
</evidence>
<dbReference type="GO" id="GO:0005737">
    <property type="term" value="C:cytoplasm"/>
    <property type="evidence" value="ECO:0007669"/>
    <property type="project" value="UniProtKB-SubCell"/>
</dbReference>
<dbReference type="GO" id="GO:0005929">
    <property type="term" value="C:cilium"/>
    <property type="evidence" value="ECO:0007669"/>
    <property type="project" value="UniProtKB-ARBA"/>
</dbReference>
<keyword evidence="4" id="KW-0175">Coiled coil</keyword>
<organism evidence="6 7">
    <name type="scientific">Macrostomum lignano</name>
    <dbReference type="NCBI Taxonomy" id="282301"/>
    <lineage>
        <taxon>Eukaryota</taxon>
        <taxon>Metazoa</taxon>
        <taxon>Spiralia</taxon>
        <taxon>Lophotrochozoa</taxon>
        <taxon>Platyhelminthes</taxon>
        <taxon>Rhabditophora</taxon>
        <taxon>Macrostomorpha</taxon>
        <taxon>Macrostomida</taxon>
        <taxon>Macrostomidae</taxon>
        <taxon>Macrostomum</taxon>
    </lineage>
</organism>
<feature type="region of interest" description="Disordered" evidence="5">
    <location>
        <begin position="1105"/>
        <end position="1186"/>
    </location>
</feature>
<dbReference type="GO" id="GO:0060294">
    <property type="term" value="P:cilium movement involved in cell motility"/>
    <property type="evidence" value="ECO:0007669"/>
    <property type="project" value="InterPro"/>
</dbReference>
<dbReference type="PRINTS" id="PR00511">
    <property type="entry name" value="TEKTIN"/>
</dbReference>
<dbReference type="WBParaSite" id="maker-uti_cns_0011362-snap-gene-0.3-mRNA-1">
    <property type="protein sequence ID" value="maker-uti_cns_0011362-snap-gene-0.3-mRNA-1"/>
    <property type="gene ID" value="maker-uti_cns_0011362-snap-gene-0.3"/>
</dbReference>
<sequence length="1186" mass="131247">KIANSRSQLIKAGLAKIAEQCEGALPDNGLRVLHAVAFGNSAEQVQADYHEIFVWRFVCFRVLEVQLLLAQGGLNQADATAKRQGDGADQRLGVLQTGEQQPEQFRQRSLSSVSLRMGSRCSSSSSRNTLARTSRAAAEHFLRFQLLRMSSPPPPESSASPDSASNSRSCCCCSSPPEASASSPDAPPPPAAQSCRCWEAVFDRVLASASLSEYFMPRQSTGISFGRKMLTFALRCPASNQMRHELGPCLEPGLGHHGGDDSANSGPDHCGAVAKTGKTGSLDAFQHFGRIELVVILDVVLQDKAGHRATKPNAKYQPVDWFTNAYAISSNAERQREASDQVRQEARFLRNETDNKTKWDQKDNNTRLADRVDVIRKWKEILEQTLGDLDAEISKLSESKEQTEEALERKNLPTDTVNECLTVRDGRRSIDNVEDEIEHQLRKEQEVIAKAKRNLQQKVDEQFEQLCVLQEARQQILADLQNKNIALGIDIDQYNLNEQSPNISYKPNPTGTTPQQWEDFSRYNVDRAKAEIASSGRLREAAHRTIHDTDNDLESQRQASDYALRKRLHEEEQAKDELEWQKQQTEDEIAELERDIRALEEAIKAKIPPAKLAETRLENRTTRPGVELCRDAVQYGLTDEVQQIKASKDALYDKLKQARHNLDGLQKQLDRINADLAEKTNSIMLDRRTADVRNRLATKPITQTDGNMLKTGITRERSKPARPAAMESVLVFMNKNYFRRAGSLLAPWHLDSNYSRVRVTVKTRKLTATLCIVAEVNSSGASTTAAPSKKQPIAAAFDNRTVLKKSMPLSSLKDASLSCREVQRTRVYCLTLRQSSLLTGGTVNLYHERYMEIDKIYSFLHACRRPIGVFLDLFDRLHSGLGRGSCAEASEAAAALADGGRSWVVKLLNNLTVQSLGLCSDYLYVLRVTQDSFELQDVNQSCILPCPLVNIVKYGSLNGWLFVQYATSSSAVGQQGGYLALQCSRARQLHALFKQLLGGKFIRKWPSDPCLRPSCRRPLQQQQQQLSPSKQQPGGHQLRGSSVRRRDASFNAHRPRSRFQLDAGAAGGPSKTPSPCRRRGSFGRFSFFKKRRLKETGWAFAHHQSDVSVASSTSSGGGGGPGDAGGGGGGDGSSSASSVASLSHLDEKPSRRRSMKRVEKAEGEEKAGEMSGTEGGRAASLRLSAS</sequence>
<feature type="compositionally biased region" description="Gly residues" evidence="5">
    <location>
        <begin position="1115"/>
        <end position="1132"/>
    </location>
</feature>
<feature type="compositionally biased region" description="Low complexity" evidence="5">
    <location>
        <begin position="1133"/>
        <end position="1143"/>
    </location>
</feature>
<feature type="compositionally biased region" description="Low complexity" evidence="5">
    <location>
        <begin position="111"/>
        <end position="130"/>
    </location>
</feature>
<reference evidence="7" key="1">
    <citation type="submission" date="2016-11" db="UniProtKB">
        <authorList>
            <consortium name="WormBaseParasite"/>
        </authorList>
    </citation>
    <scope>IDENTIFICATION</scope>
</reference>
<name>A0A1I8ICR0_9PLAT</name>
<evidence type="ECO:0000256" key="2">
    <source>
        <dbReference type="ARBA" id="ARBA00007209"/>
    </source>
</evidence>
<feature type="region of interest" description="Disordered" evidence="5">
    <location>
        <begin position="1014"/>
        <end position="1081"/>
    </location>
</feature>
<dbReference type="InterPro" id="IPR048256">
    <property type="entry name" value="Tektin-like"/>
</dbReference>
<dbReference type="Proteomes" id="UP000095280">
    <property type="component" value="Unplaced"/>
</dbReference>
<evidence type="ECO:0000313" key="6">
    <source>
        <dbReference type="Proteomes" id="UP000095280"/>
    </source>
</evidence>
<dbReference type="Pfam" id="PF03148">
    <property type="entry name" value="Tektin"/>
    <property type="match status" value="1"/>
</dbReference>